<reference evidence="7" key="1">
    <citation type="submission" date="2017-09" db="EMBL/GenBank/DDBJ databases">
        <title>Depth-based differentiation of microbial function through sediment-hosted aquifers and enrichment of novel symbionts in the deep terrestrial subsurface.</title>
        <authorList>
            <person name="Probst A.J."/>
            <person name="Ladd B."/>
            <person name="Jarett J.K."/>
            <person name="Geller-Mcgrath D.E."/>
            <person name="Sieber C.M.K."/>
            <person name="Emerson J.B."/>
            <person name="Anantharaman K."/>
            <person name="Thomas B.C."/>
            <person name="Malmstrom R."/>
            <person name="Stieglmeier M."/>
            <person name="Klingl A."/>
            <person name="Woyke T."/>
            <person name="Ryan C.M."/>
            <person name="Banfield J.F."/>
        </authorList>
    </citation>
    <scope>NUCLEOTIDE SEQUENCE [LARGE SCALE GENOMIC DNA]</scope>
</reference>
<dbReference type="SUPFAM" id="SSF52518">
    <property type="entry name" value="Thiamin diphosphate-binding fold (THDP-binding)"/>
    <property type="match status" value="1"/>
</dbReference>
<dbReference type="Pfam" id="PF02780">
    <property type="entry name" value="Transketolase_C"/>
    <property type="match status" value="1"/>
</dbReference>
<dbReference type="EMBL" id="PFBK01000007">
    <property type="protein sequence ID" value="PIR83803.1"/>
    <property type="molecule type" value="Genomic_DNA"/>
</dbReference>
<evidence type="ECO:0000313" key="7">
    <source>
        <dbReference type="Proteomes" id="UP000231192"/>
    </source>
</evidence>
<dbReference type="InterPro" id="IPR009014">
    <property type="entry name" value="Transketo_C/PFOR_II"/>
</dbReference>
<dbReference type="Gene3D" id="3.40.50.920">
    <property type="match status" value="1"/>
</dbReference>
<dbReference type="FunFam" id="3.40.50.970:FF:000129">
    <property type="entry name" value="Transketolase"/>
    <property type="match status" value="1"/>
</dbReference>
<dbReference type="InterPro" id="IPR029061">
    <property type="entry name" value="THDP-binding"/>
</dbReference>
<comment type="similarity">
    <text evidence="2">Belongs to the transketolase family.</text>
</comment>
<dbReference type="CDD" id="cd07033">
    <property type="entry name" value="TPP_PYR_DXS_TK_like"/>
    <property type="match status" value="1"/>
</dbReference>
<dbReference type="InterPro" id="IPR051157">
    <property type="entry name" value="PDH/Transketolase"/>
</dbReference>
<evidence type="ECO:0000259" key="5">
    <source>
        <dbReference type="SMART" id="SM00861"/>
    </source>
</evidence>
<dbReference type="Gene3D" id="3.40.50.970">
    <property type="match status" value="1"/>
</dbReference>
<dbReference type="PROSITE" id="PS00802">
    <property type="entry name" value="TRANSKETOLASE_2"/>
    <property type="match status" value="1"/>
</dbReference>
<dbReference type="InterPro" id="IPR005475">
    <property type="entry name" value="Transketolase-like_Pyr-bd"/>
</dbReference>
<proteinExistence type="inferred from homology"/>
<accession>A0A2H0UBK1</accession>
<dbReference type="SMART" id="SM00861">
    <property type="entry name" value="Transket_pyr"/>
    <property type="match status" value="1"/>
</dbReference>
<dbReference type="PANTHER" id="PTHR43825">
    <property type="entry name" value="PYRUVATE DEHYDROGENASE E1 COMPONENT"/>
    <property type="match status" value="1"/>
</dbReference>
<evidence type="ECO:0000256" key="3">
    <source>
        <dbReference type="ARBA" id="ARBA00022679"/>
    </source>
</evidence>
<dbReference type="InterPro" id="IPR033248">
    <property type="entry name" value="Transketolase_C"/>
</dbReference>
<evidence type="ECO:0000313" key="6">
    <source>
        <dbReference type="EMBL" id="PIR83803.1"/>
    </source>
</evidence>
<dbReference type="InterPro" id="IPR020826">
    <property type="entry name" value="Transketolase_BS"/>
</dbReference>
<dbReference type="Pfam" id="PF02779">
    <property type="entry name" value="Transket_pyr"/>
    <property type="match status" value="1"/>
</dbReference>
<comment type="caution">
    <text evidence="6">The sequence shown here is derived from an EMBL/GenBank/DDBJ whole genome shotgun (WGS) entry which is preliminary data.</text>
</comment>
<feature type="domain" description="Transketolase-like pyrimidine-binding" evidence="5">
    <location>
        <begin position="19"/>
        <end position="185"/>
    </location>
</feature>
<dbReference type="GO" id="GO:0016740">
    <property type="term" value="F:transferase activity"/>
    <property type="evidence" value="ECO:0007669"/>
    <property type="project" value="UniProtKB-KW"/>
</dbReference>
<dbReference type="SUPFAM" id="SSF52922">
    <property type="entry name" value="TK C-terminal domain-like"/>
    <property type="match status" value="1"/>
</dbReference>
<evidence type="ECO:0000256" key="1">
    <source>
        <dbReference type="ARBA" id="ARBA00001964"/>
    </source>
</evidence>
<evidence type="ECO:0000256" key="2">
    <source>
        <dbReference type="ARBA" id="ARBA00007131"/>
    </source>
</evidence>
<evidence type="ECO:0000256" key="4">
    <source>
        <dbReference type="ARBA" id="ARBA00023052"/>
    </source>
</evidence>
<name>A0A2H0UBK1_9BACT</name>
<keyword evidence="3" id="KW-0808">Transferase</keyword>
<sequence>MLNPEMKLREDIWEGVEIAPTRQGFGEGLVEAGEADDRIVALSADLTESTKMDLFEKKFPERFIQVGVAEQNLVTVASGMANYGKIPFVTSYAAFSPGRNWEQIRTTIALNNVKVVIVGSHAGLLTGPDGATHQMLEDVALMRAMPNMIVLSPCDAEEARKATLAAAKTETPVYIRVEREKMPRMTTKETPFVLGRANLMWDSEDPSVAIFATGSLIHNALKAARELAESGIEVTVTNIHTIKPIDEEGIVREAKRAGAAVSVEEHQINGGLGGAVAEVLARECPTPMEFVAVRDKFGQSGTAAELIEYYGLGVKSIKEAVRKALERKA</sequence>
<organism evidence="6 7">
    <name type="scientific">Candidatus Kaiserbacteria bacterium CG10_big_fil_rev_8_21_14_0_10_51_14</name>
    <dbReference type="NCBI Taxonomy" id="1974610"/>
    <lineage>
        <taxon>Bacteria</taxon>
        <taxon>Candidatus Kaiseribacteriota</taxon>
    </lineage>
</organism>
<dbReference type="PANTHER" id="PTHR43825:SF1">
    <property type="entry name" value="TRANSKETOLASE-LIKE PYRIMIDINE-BINDING DOMAIN-CONTAINING PROTEIN"/>
    <property type="match status" value="1"/>
</dbReference>
<protein>
    <submittedName>
        <fullName evidence="6">Transketolase</fullName>
    </submittedName>
</protein>
<dbReference type="Proteomes" id="UP000231192">
    <property type="component" value="Unassembled WGS sequence"/>
</dbReference>
<comment type="cofactor">
    <cofactor evidence="1">
        <name>thiamine diphosphate</name>
        <dbReference type="ChEBI" id="CHEBI:58937"/>
    </cofactor>
</comment>
<keyword evidence="4" id="KW-0786">Thiamine pyrophosphate</keyword>
<dbReference type="AlphaFoldDB" id="A0A2H0UBK1"/>
<gene>
    <name evidence="6" type="ORF">COU18_02350</name>
</gene>